<dbReference type="InterPro" id="IPR012856">
    <property type="entry name" value="DAP_B_dom"/>
</dbReference>
<dbReference type="Gene3D" id="3.40.710.10">
    <property type="entry name" value="DD-peptidase/beta-lactamase superfamily"/>
    <property type="match status" value="1"/>
</dbReference>
<dbReference type="NCBIfam" id="NF009622">
    <property type="entry name" value="PRK13128.1"/>
    <property type="match status" value="1"/>
</dbReference>
<dbReference type="Gene3D" id="2.40.128.50">
    <property type="match status" value="2"/>
</dbReference>
<dbReference type="InterPro" id="IPR012338">
    <property type="entry name" value="Beta-lactam/transpept-like"/>
</dbReference>
<sequence length="551" mass="60834">MLSSFPLRQWENMKITKEKVQEVLNKTALCCRGPGGAIAVVKDGEVIGQRVWGFADLDQRIPMTAQTQMPICSITKQFVCALLIDLERNPTPTLAAKGDVRKQLSDHLTEILSPELTSDDELTIDRLCDMQSGMRDYWAMTTLWGSKPDDEFLIERDCGPLLARTKSFQFQPGTEYSYCNVNFHILARVIERATGESLDKLLEERILRPAGMSTALLCPNTAHHPPPCVGYEGDEQHGFTAAINRMEWSGDAGLVASLTDMIAYEKYLDRCYADPQSWYHAAIAAPKFKNGTPATYRYGLSHTDINGVDTIGHGGALRGYRLHRRHAPRERLSVVIMLNSDSGTFGPNIDIFRDLLGLPKPVSASAQAAESWVGAFLDQDTQLSIVITKGARNGEVAISYDGSAEPIKLSSPNHGKSDSMVATIDGDLLSIHRVRDNRMLSARRIVPKESILKGTSFQGLYHCAEIESTFHCLGEDGMLYGAFDGYLGQGNATPMKYLGDDVWALTCPRGLDAPAPGDWTIAFSRDDRDAIQGFTIGCCWLARKVDYVKKA</sequence>
<dbReference type="PANTHER" id="PTHR46825">
    <property type="entry name" value="D-ALANYL-D-ALANINE-CARBOXYPEPTIDASE/ENDOPEPTIDASE AMPH"/>
    <property type="match status" value="1"/>
</dbReference>
<evidence type="ECO:0008006" key="7">
    <source>
        <dbReference type="Google" id="ProtNLM"/>
    </source>
</evidence>
<dbReference type="AlphaFoldDB" id="A0A1V6YCZ2"/>
<dbReference type="InterPro" id="IPR001466">
    <property type="entry name" value="Beta-lactam-related"/>
</dbReference>
<evidence type="ECO:0000256" key="1">
    <source>
        <dbReference type="ARBA" id="ARBA00022438"/>
    </source>
</evidence>
<dbReference type="Proteomes" id="UP000191691">
    <property type="component" value="Unassembled WGS sequence"/>
</dbReference>
<evidence type="ECO:0000313" key="6">
    <source>
        <dbReference type="Proteomes" id="UP000191691"/>
    </source>
</evidence>
<feature type="domain" description="Beta-lactamase-related" evidence="3">
    <location>
        <begin position="34"/>
        <end position="347"/>
    </location>
</feature>
<dbReference type="InterPro" id="IPR027279">
    <property type="entry name" value="D_amino_pept/lipop_sf"/>
</dbReference>
<keyword evidence="1" id="KW-0645">Protease</keyword>
<name>A0A1V6YCZ2_PENNA</name>
<proteinExistence type="inferred from homology"/>
<keyword evidence="1" id="KW-0378">Hydrolase</keyword>
<accession>A0A1V6YCZ2</accession>
<keyword evidence="6" id="KW-1185">Reference proteome</keyword>
<dbReference type="Pfam" id="PF07930">
    <property type="entry name" value="DAP_B"/>
    <property type="match status" value="1"/>
</dbReference>
<dbReference type="EMBL" id="MOOB01000024">
    <property type="protein sequence ID" value="OQE85307.1"/>
    <property type="molecule type" value="Genomic_DNA"/>
</dbReference>
<dbReference type="InterPro" id="IPR050491">
    <property type="entry name" value="AmpC-like"/>
</dbReference>
<feature type="domain" description="D-aminopeptidase" evidence="4">
    <location>
        <begin position="366"/>
        <end position="547"/>
    </location>
</feature>
<protein>
    <recommendedName>
        <fullName evidence="7">Beta-lactamase-related domain-containing protein</fullName>
    </recommendedName>
</protein>
<evidence type="ECO:0000259" key="4">
    <source>
        <dbReference type="Pfam" id="PF07930"/>
    </source>
</evidence>
<dbReference type="GO" id="GO:0004177">
    <property type="term" value="F:aminopeptidase activity"/>
    <property type="evidence" value="ECO:0007669"/>
    <property type="project" value="UniProtKB-KW"/>
</dbReference>
<keyword evidence="1" id="KW-0031">Aminopeptidase</keyword>
<comment type="caution">
    <text evidence="5">The sequence shown here is derived from an EMBL/GenBank/DDBJ whole genome shotgun (WGS) entry which is preliminary data.</text>
</comment>
<evidence type="ECO:0000313" key="5">
    <source>
        <dbReference type="EMBL" id="OQE85307.1"/>
    </source>
</evidence>
<dbReference type="SUPFAM" id="SSF50886">
    <property type="entry name" value="D-aminopeptidase, middle and C-terminal domains"/>
    <property type="match status" value="1"/>
</dbReference>
<dbReference type="Pfam" id="PF00144">
    <property type="entry name" value="Beta-lactamase"/>
    <property type="match status" value="1"/>
</dbReference>
<dbReference type="OMA" id="EYSYCNV"/>
<dbReference type="SUPFAM" id="SSF56601">
    <property type="entry name" value="beta-lactamase/transpeptidase-like"/>
    <property type="match status" value="1"/>
</dbReference>
<organism evidence="5 6">
    <name type="scientific">Penicillium nalgiovense</name>
    <dbReference type="NCBI Taxonomy" id="60175"/>
    <lineage>
        <taxon>Eukaryota</taxon>
        <taxon>Fungi</taxon>
        <taxon>Dikarya</taxon>
        <taxon>Ascomycota</taxon>
        <taxon>Pezizomycotina</taxon>
        <taxon>Eurotiomycetes</taxon>
        <taxon>Eurotiomycetidae</taxon>
        <taxon>Eurotiales</taxon>
        <taxon>Aspergillaceae</taxon>
        <taxon>Penicillium</taxon>
    </lineage>
</organism>
<evidence type="ECO:0000259" key="3">
    <source>
        <dbReference type="Pfam" id="PF00144"/>
    </source>
</evidence>
<reference evidence="6" key="1">
    <citation type="journal article" date="2017" name="Nat. Microbiol.">
        <title>Global analysis of biosynthetic gene clusters reveals vast potential of secondary metabolite production in Penicillium species.</title>
        <authorList>
            <person name="Nielsen J.C."/>
            <person name="Grijseels S."/>
            <person name="Prigent S."/>
            <person name="Ji B."/>
            <person name="Dainat J."/>
            <person name="Nielsen K.F."/>
            <person name="Frisvad J.C."/>
            <person name="Workman M."/>
            <person name="Nielsen J."/>
        </authorList>
    </citation>
    <scope>NUCLEOTIDE SEQUENCE [LARGE SCALE GENOMIC DNA]</scope>
    <source>
        <strain evidence="6">IBT 13039</strain>
    </source>
</reference>
<evidence type="ECO:0000256" key="2">
    <source>
        <dbReference type="ARBA" id="ARBA00038215"/>
    </source>
</evidence>
<dbReference type="PANTHER" id="PTHR46825:SF9">
    <property type="entry name" value="BETA-LACTAMASE-RELATED DOMAIN-CONTAINING PROTEIN"/>
    <property type="match status" value="1"/>
</dbReference>
<gene>
    <name evidence="5" type="ORF">PENNAL_c0024G02462</name>
</gene>
<comment type="similarity">
    <text evidence="2">Belongs to the peptidase S12 family.</text>
</comment>